<dbReference type="GO" id="GO:0016491">
    <property type="term" value="F:oxidoreductase activity"/>
    <property type="evidence" value="ECO:0007669"/>
    <property type="project" value="InterPro"/>
</dbReference>
<feature type="domain" description="Thioredoxin" evidence="5">
    <location>
        <begin position="300"/>
        <end position="443"/>
    </location>
</feature>
<accession>A0A238U660</accession>
<dbReference type="PROSITE" id="PS00194">
    <property type="entry name" value="THIOREDOXIN_1"/>
    <property type="match status" value="1"/>
</dbReference>
<dbReference type="CDD" id="cd02966">
    <property type="entry name" value="TlpA_like_family"/>
    <property type="match status" value="1"/>
</dbReference>
<dbReference type="GO" id="GO:0017004">
    <property type="term" value="P:cytochrome complex assembly"/>
    <property type="evidence" value="ECO:0007669"/>
    <property type="project" value="UniProtKB-KW"/>
</dbReference>
<dbReference type="InterPro" id="IPR013740">
    <property type="entry name" value="Redoxin"/>
</dbReference>
<dbReference type="EMBL" id="LT899436">
    <property type="protein sequence ID" value="SNR13840.1"/>
    <property type="molecule type" value="Genomic_DNA"/>
</dbReference>
<evidence type="ECO:0000313" key="7">
    <source>
        <dbReference type="Proteomes" id="UP000215214"/>
    </source>
</evidence>
<dbReference type="AlphaFoldDB" id="A0A238U660"/>
<gene>
    <name evidence="6" type="ORF">TJEJU_0030</name>
</gene>
<keyword evidence="2" id="KW-0201">Cytochrome c-type biogenesis</keyword>
<dbReference type="GO" id="GO:0030313">
    <property type="term" value="C:cell envelope"/>
    <property type="evidence" value="ECO:0007669"/>
    <property type="project" value="UniProtKB-SubCell"/>
</dbReference>
<dbReference type="InterPro" id="IPR036249">
    <property type="entry name" value="Thioredoxin-like_sf"/>
</dbReference>
<reference evidence="6 7" key="1">
    <citation type="submission" date="2017-07" db="EMBL/GenBank/DDBJ databases">
        <authorList>
            <person name="Sun Z.S."/>
            <person name="Albrecht U."/>
            <person name="Echele G."/>
            <person name="Lee C.C."/>
        </authorList>
    </citation>
    <scope>NUCLEOTIDE SEQUENCE [LARGE SCALE GENOMIC DNA]</scope>
    <source>
        <strain evidence="7">type strain: KCTC 22618</strain>
    </source>
</reference>
<organism evidence="6 7">
    <name type="scientific">Tenacibaculum jejuense</name>
    <dbReference type="NCBI Taxonomy" id="584609"/>
    <lineage>
        <taxon>Bacteria</taxon>
        <taxon>Pseudomonadati</taxon>
        <taxon>Bacteroidota</taxon>
        <taxon>Flavobacteriia</taxon>
        <taxon>Flavobacteriales</taxon>
        <taxon>Flavobacteriaceae</taxon>
        <taxon>Tenacibaculum</taxon>
    </lineage>
</organism>
<dbReference type="PANTHER" id="PTHR42852">
    <property type="entry name" value="THIOL:DISULFIDE INTERCHANGE PROTEIN DSBE"/>
    <property type="match status" value="1"/>
</dbReference>
<evidence type="ECO:0000313" key="6">
    <source>
        <dbReference type="EMBL" id="SNR13840.1"/>
    </source>
</evidence>
<dbReference type="KEGG" id="tje:TJEJU_0030"/>
<dbReference type="RefSeq" id="WP_095068715.1">
    <property type="nucleotide sequence ID" value="NZ_LT899436.1"/>
</dbReference>
<proteinExistence type="predicted"/>
<evidence type="ECO:0000256" key="3">
    <source>
        <dbReference type="ARBA" id="ARBA00023157"/>
    </source>
</evidence>
<evidence type="ECO:0000259" key="5">
    <source>
        <dbReference type="PROSITE" id="PS51352"/>
    </source>
</evidence>
<dbReference type="Gene3D" id="3.40.30.10">
    <property type="entry name" value="Glutaredoxin"/>
    <property type="match status" value="1"/>
</dbReference>
<name>A0A238U660_9FLAO</name>
<dbReference type="InterPro" id="IPR013766">
    <property type="entry name" value="Thioredoxin_domain"/>
</dbReference>
<keyword evidence="4" id="KW-0676">Redox-active center</keyword>
<dbReference type="PANTHER" id="PTHR42852:SF6">
    <property type="entry name" value="THIOL:DISULFIDE INTERCHANGE PROTEIN DSBE"/>
    <property type="match status" value="1"/>
</dbReference>
<dbReference type="Pfam" id="PF08534">
    <property type="entry name" value="Redoxin"/>
    <property type="match status" value="1"/>
</dbReference>
<dbReference type="SUPFAM" id="SSF52833">
    <property type="entry name" value="Thioredoxin-like"/>
    <property type="match status" value="1"/>
</dbReference>
<dbReference type="OrthoDB" id="743079at2"/>
<comment type="subcellular location">
    <subcellularLocation>
        <location evidence="1">Cell envelope</location>
    </subcellularLocation>
</comment>
<evidence type="ECO:0000256" key="1">
    <source>
        <dbReference type="ARBA" id="ARBA00004196"/>
    </source>
</evidence>
<keyword evidence="3" id="KW-1015">Disulfide bond</keyword>
<protein>
    <submittedName>
        <fullName evidence="6">Thioredoxin family protein</fullName>
    </submittedName>
</protein>
<dbReference type="InterPro" id="IPR050553">
    <property type="entry name" value="Thioredoxin_ResA/DsbE_sf"/>
</dbReference>
<dbReference type="InterPro" id="IPR017937">
    <property type="entry name" value="Thioredoxin_CS"/>
</dbReference>
<dbReference type="PROSITE" id="PS51352">
    <property type="entry name" value="THIOREDOXIN_2"/>
    <property type="match status" value="1"/>
</dbReference>
<evidence type="ECO:0000256" key="2">
    <source>
        <dbReference type="ARBA" id="ARBA00022748"/>
    </source>
</evidence>
<dbReference type="Proteomes" id="UP000215214">
    <property type="component" value="Chromosome TJEJU"/>
</dbReference>
<evidence type="ECO:0000256" key="4">
    <source>
        <dbReference type="ARBA" id="ARBA00023284"/>
    </source>
</evidence>
<keyword evidence="7" id="KW-1185">Reference proteome</keyword>
<sequence length="443" mass="51268">MRKIVAILIVTIFTTPIFGQSIYGNAKNASKDVTLSLRNIHKRTIKKIPIQETKFNTGDLGGLDGYFLLIKNSNSTYIYLKPEFNLEVNFDAKDFNKTVSFSGKGAKVNNYLLAKKKLLKERWKDTESFYNSGEKNFLSKVRAIHKELQSLVSQLDDEDFKKHELENLKYNYLNDIFYYPHAVKYRTGTEPKLSSDVTSELKDVFYDDATLYSIYPSYRNLASSKWKKELKKATSFKEMEASFRKIKTNQIFVDVIVDALYRISDTPEKSKFYYELIRKYVPNQEFVSKARKKYNKVKSTAIGKKAPGFTFEDKDGNKVSLKDFKGKYVFIDIWATWCTPCLKEVPHLKKLATQYQDKNIVFVGISVDEKTEYDLWKKMLNEKELNGVQLFADNAFDSEFVSDFGVSSIPRLILISPEGKIVESHLSKPSQEKTKQLLNKLLK</sequence>